<dbReference type="AlphaFoldDB" id="A0A3N4J4K5"/>
<evidence type="ECO:0000313" key="2">
    <source>
        <dbReference type="Proteomes" id="UP000276215"/>
    </source>
</evidence>
<keyword evidence="2" id="KW-1185">Reference proteome</keyword>
<accession>A0A3N4J4K5</accession>
<protein>
    <submittedName>
        <fullName evidence="1">Uncharacterized protein</fullName>
    </submittedName>
</protein>
<dbReference type="OrthoDB" id="3791344at2759"/>
<dbReference type="EMBL" id="ML120461">
    <property type="protein sequence ID" value="RPA93066.1"/>
    <property type="molecule type" value="Genomic_DNA"/>
</dbReference>
<feature type="non-terminal residue" evidence="1">
    <location>
        <position position="1"/>
    </location>
</feature>
<name>A0A3N4J4K5_9PEZI</name>
<proteinExistence type="predicted"/>
<sequence>YYSLADHLPALYAAVALDPDMKLKCFELEWADNPDWIDQAKTKGKNLWELEY</sequence>
<gene>
    <name evidence="1" type="ORF">L873DRAFT_1707197</name>
</gene>
<organism evidence="1 2">
    <name type="scientific">Choiromyces venosus 120613-1</name>
    <dbReference type="NCBI Taxonomy" id="1336337"/>
    <lineage>
        <taxon>Eukaryota</taxon>
        <taxon>Fungi</taxon>
        <taxon>Dikarya</taxon>
        <taxon>Ascomycota</taxon>
        <taxon>Pezizomycotina</taxon>
        <taxon>Pezizomycetes</taxon>
        <taxon>Pezizales</taxon>
        <taxon>Tuberaceae</taxon>
        <taxon>Choiromyces</taxon>
    </lineage>
</organism>
<evidence type="ECO:0000313" key="1">
    <source>
        <dbReference type="EMBL" id="RPA93066.1"/>
    </source>
</evidence>
<reference evidence="1 2" key="1">
    <citation type="journal article" date="2018" name="Nat. Ecol. Evol.">
        <title>Pezizomycetes genomes reveal the molecular basis of ectomycorrhizal truffle lifestyle.</title>
        <authorList>
            <person name="Murat C."/>
            <person name="Payen T."/>
            <person name="Noel B."/>
            <person name="Kuo A."/>
            <person name="Morin E."/>
            <person name="Chen J."/>
            <person name="Kohler A."/>
            <person name="Krizsan K."/>
            <person name="Balestrini R."/>
            <person name="Da Silva C."/>
            <person name="Montanini B."/>
            <person name="Hainaut M."/>
            <person name="Levati E."/>
            <person name="Barry K.W."/>
            <person name="Belfiori B."/>
            <person name="Cichocki N."/>
            <person name="Clum A."/>
            <person name="Dockter R.B."/>
            <person name="Fauchery L."/>
            <person name="Guy J."/>
            <person name="Iotti M."/>
            <person name="Le Tacon F."/>
            <person name="Lindquist E.A."/>
            <person name="Lipzen A."/>
            <person name="Malagnac F."/>
            <person name="Mello A."/>
            <person name="Molinier V."/>
            <person name="Miyauchi S."/>
            <person name="Poulain J."/>
            <person name="Riccioni C."/>
            <person name="Rubini A."/>
            <person name="Sitrit Y."/>
            <person name="Splivallo R."/>
            <person name="Traeger S."/>
            <person name="Wang M."/>
            <person name="Zifcakova L."/>
            <person name="Wipf D."/>
            <person name="Zambonelli A."/>
            <person name="Paolocci F."/>
            <person name="Nowrousian M."/>
            <person name="Ottonello S."/>
            <person name="Baldrian P."/>
            <person name="Spatafora J.W."/>
            <person name="Henrissat B."/>
            <person name="Nagy L.G."/>
            <person name="Aury J.M."/>
            <person name="Wincker P."/>
            <person name="Grigoriev I.V."/>
            <person name="Bonfante P."/>
            <person name="Martin F.M."/>
        </authorList>
    </citation>
    <scope>NUCLEOTIDE SEQUENCE [LARGE SCALE GENOMIC DNA]</scope>
    <source>
        <strain evidence="1 2">120613-1</strain>
    </source>
</reference>
<dbReference type="Proteomes" id="UP000276215">
    <property type="component" value="Unassembled WGS sequence"/>
</dbReference>